<sequence length="419" mass="46832">MKKGLVMEKHRNYMIVMQKDGTFQKAHPVEHALVGMEVSYQPLVERDRNNQKRNALIAAVACLLLVMAPFYFTTDNDKTYAYVNITINPNLELEIDNQLNVKSIEPLNEDAKSFLPMLTGYKGKQLETVIQQIITKSEKASLLKNGKNILAGVSYTDNSQQKQSVTQLIDEYFGEQNQSWGIVTFKIPKEIHEQSLDDEQSMNELMARNLLNTEGITNVDTEADTFLNNDERDIIHSFYNIHHDTSGSGDRQEEIDDRKRPKSSEGEDATKSGNSDQSQSNPKESNKLESNSHSSNSDVKSNNSTQHKREDINGKAKGHDKAKKNNGKAKGHDKAKQNNGKAKGHDKAKQNNGKAKGHDKAKQNNGKAKGHDKAKQNNGKAKSHDKAKQNNGKSKGHDKAKQNNGKAKGHDKAKQNKHN</sequence>
<dbReference type="RefSeq" id="WP_090085148.1">
    <property type="nucleotide sequence ID" value="NZ_FOMR01000007.1"/>
</dbReference>
<keyword evidence="5 7" id="KW-0472">Membrane</keyword>
<evidence type="ECO:0000256" key="7">
    <source>
        <dbReference type="SAM" id="Phobius"/>
    </source>
</evidence>
<dbReference type="Pfam" id="PF23750">
    <property type="entry name" value="RsgI_M"/>
    <property type="match status" value="1"/>
</dbReference>
<feature type="compositionally biased region" description="Basic and acidic residues" evidence="6">
    <location>
        <begin position="240"/>
        <end position="270"/>
    </location>
</feature>
<feature type="region of interest" description="Disordered" evidence="6">
    <location>
        <begin position="240"/>
        <end position="419"/>
    </location>
</feature>
<evidence type="ECO:0000313" key="10">
    <source>
        <dbReference type="Proteomes" id="UP000199474"/>
    </source>
</evidence>
<feature type="domain" description="RsgI N-terminal anti-sigma" evidence="8">
    <location>
        <begin position="2"/>
        <end position="49"/>
    </location>
</feature>
<comment type="subcellular location">
    <subcellularLocation>
        <location evidence="1">Cell membrane</location>
        <topology evidence="1">Single-pass membrane protein</topology>
    </subcellularLocation>
</comment>
<evidence type="ECO:0000256" key="5">
    <source>
        <dbReference type="ARBA" id="ARBA00023136"/>
    </source>
</evidence>
<reference evidence="10" key="1">
    <citation type="submission" date="2016-10" db="EMBL/GenBank/DDBJ databases">
        <authorList>
            <person name="Varghese N."/>
            <person name="Submissions S."/>
        </authorList>
    </citation>
    <scope>NUCLEOTIDE SEQUENCE [LARGE SCALE GENOMIC DNA]</scope>
    <source>
        <strain evidence="10">DSM 22530</strain>
    </source>
</reference>
<keyword evidence="2" id="KW-1003">Cell membrane</keyword>
<dbReference type="InterPro" id="IPR055431">
    <property type="entry name" value="RsgI_M"/>
</dbReference>
<feature type="compositionally biased region" description="Polar residues" evidence="6">
    <location>
        <begin position="271"/>
        <end position="282"/>
    </location>
</feature>
<feature type="compositionally biased region" description="Basic and acidic residues" evidence="6">
    <location>
        <begin position="408"/>
        <end position="419"/>
    </location>
</feature>
<dbReference type="InterPro" id="IPR024449">
    <property type="entry name" value="Anti-sigma_RsgI_N"/>
</dbReference>
<accession>A0A1I1WZ49</accession>
<keyword evidence="3 7" id="KW-0812">Transmembrane</keyword>
<dbReference type="EMBL" id="FOMR01000007">
    <property type="protein sequence ID" value="SFE00464.1"/>
    <property type="molecule type" value="Genomic_DNA"/>
</dbReference>
<evidence type="ECO:0000313" key="9">
    <source>
        <dbReference type="EMBL" id="SFE00464.1"/>
    </source>
</evidence>
<feature type="transmembrane region" description="Helical" evidence="7">
    <location>
        <begin position="55"/>
        <end position="72"/>
    </location>
</feature>
<protein>
    <recommendedName>
        <fullName evidence="8">RsgI N-terminal anti-sigma domain-containing protein</fullName>
    </recommendedName>
</protein>
<dbReference type="PROSITE" id="PS51849">
    <property type="entry name" value="RSGI_N"/>
    <property type="match status" value="1"/>
</dbReference>
<dbReference type="Proteomes" id="UP000199474">
    <property type="component" value="Unassembled WGS sequence"/>
</dbReference>
<evidence type="ECO:0000256" key="4">
    <source>
        <dbReference type="ARBA" id="ARBA00022989"/>
    </source>
</evidence>
<name>A0A1I1WZ49_9BACI</name>
<gene>
    <name evidence="9" type="ORF">SAMN05216238_10736</name>
</gene>
<dbReference type="STRING" id="640948.SAMN05216238_10736"/>
<keyword evidence="10" id="KW-1185">Reference proteome</keyword>
<dbReference type="GO" id="GO:0005886">
    <property type="term" value="C:plasma membrane"/>
    <property type="evidence" value="ECO:0007669"/>
    <property type="project" value="UniProtKB-SubCell"/>
</dbReference>
<dbReference type="OrthoDB" id="9800626at2"/>
<feature type="compositionally biased region" description="Basic and acidic residues" evidence="6">
    <location>
        <begin position="307"/>
        <end position="319"/>
    </location>
</feature>
<feature type="compositionally biased region" description="Low complexity" evidence="6">
    <location>
        <begin position="288"/>
        <end position="304"/>
    </location>
</feature>
<keyword evidence="4 7" id="KW-1133">Transmembrane helix</keyword>
<evidence type="ECO:0000256" key="3">
    <source>
        <dbReference type="ARBA" id="ARBA00022692"/>
    </source>
</evidence>
<evidence type="ECO:0000259" key="8">
    <source>
        <dbReference type="PROSITE" id="PS51849"/>
    </source>
</evidence>
<evidence type="ECO:0000256" key="1">
    <source>
        <dbReference type="ARBA" id="ARBA00004162"/>
    </source>
</evidence>
<feature type="compositionally biased region" description="Basic residues" evidence="6">
    <location>
        <begin position="320"/>
        <end position="329"/>
    </location>
</feature>
<proteinExistence type="predicted"/>
<evidence type="ECO:0000256" key="2">
    <source>
        <dbReference type="ARBA" id="ARBA00022475"/>
    </source>
</evidence>
<dbReference type="Pfam" id="PF12791">
    <property type="entry name" value="RsgI_N"/>
    <property type="match status" value="1"/>
</dbReference>
<evidence type="ECO:0000256" key="6">
    <source>
        <dbReference type="SAM" id="MobiDB-lite"/>
    </source>
</evidence>
<dbReference type="AlphaFoldDB" id="A0A1I1WZ49"/>
<organism evidence="9 10">
    <name type="scientific">Lentibacillus persicus</name>
    <dbReference type="NCBI Taxonomy" id="640948"/>
    <lineage>
        <taxon>Bacteria</taxon>
        <taxon>Bacillati</taxon>
        <taxon>Bacillota</taxon>
        <taxon>Bacilli</taxon>
        <taxon>Bacillales</taxon>
        <taxon>Bacillaceae</taxon>
        <taxon>Lentibacillus</taxon>
    </lineage>
</organism>